<evidence type="ECO:0000256" key="2">
    <source>
        <dbReference type="ARBA" id="ARBA00023002"/>
    </source>
</evidence>
<dbReference type="InterPro" id="IPR047183">
    <property type="entry name" value="GDO-like"/>
</dbReference>
<dbReference type="CDD" id="cd06992">
    <property type="entry name" value="cupin_GDO-like_C"/>
    <property type="match status" value="1"/>
</dbReference>
<dbReference type="CDD" id="cd02216">
    <property type="entry name" value="cupin_GDO-like_N"/>
    <property type="match status" value="1"/>
</dbReference>
<dbReference type="GO" id="GO:0051213">
    <property type="term" value="F:dioxygenase activity"/>
    <property type="evidence" value="ECO:0007669"/>
    <property type="project" value="UniProtKB-KW"/>
</dbReference>
<proteinExistence type="predicted"/>
<dbReference type="PANTHER" id="PTHR41517">
    <property type="entry name" value="1,2-DIOXYGENASE PROTEIN-RELATED"/>
    <property type="match status" value="1"/>
</dbReference>
<accession>A0A381Z129</accession>
<feature type="domain" description="Cupin type-2" evidence="3">
    <location>
        <begin position="108"/>
        <end position="171"/>
    </location>
</feature>
<dbReference type="InterPro" id="IPR011051">
    <property type="entry name" value="RmlC_Cupin_sf"/>
</dbReference>
<evidence type="ECO:0000259" key="3">
    <source>
        <dbReference type="Pfam" id="PF07883"/>
    </source>
</evidence>
<organism evidence="4">
    <name type="scientific">marine metagenome</name>
    <dbReference type="NCBI Taxonomy" id="408172"/>
    <lineage>
        <taxon>unclassified sequences</taxon>
        <taxon>metagenomes</taxon>
        <taxon>ecological metagenomes</taxon>
    </lineage>
</organism>
<evidence type="ECO:0000313" key="4">
    <source>
        <dbReference type="EMBL" id="SVA82592.1"/>
    </source>
</evidence>
<dbReference type="EMBL" id="UINC01019499">
    <property type="protein sequence ID" value="SVA82592.1"/>
    <property type="molecule type" value="Genomic_DNA"/>
</dbReference>
<sequence>MAKTHSEIQRQKALDALHQEVYDKQMAPYWAVDSSVDHDEDRQVMDKRKAIPFSWSYENDIKPLLYRSSELITMENSERRSLVLVNPGLAPSRATVTTLYMAYRLNDPAEIMPPHRHSPNAIRLGLTGKQNFTGVEGENIVFGPGDLVLTPHDTWHNHGNEGDQPAINLSVLDLPLAEVLNSLHFEHDYIEETEGAIVAKKMQSERFRSDYSSQVYGQGGFLPRFVSHLRGTGNASPMYIYRWEQMLELLERYSDWDGDPYEGILVEYVDPTRGTSIYNTMTFFAQMLRPGEQTRPMKQNASILFAPLEGSGYSIIEGQRFNWAPFDTVAVPGGHWCQHFNASEVDRAILFVASDEPTLKKLAFYRKFGKTESGEVVRLD</sequence>
<dbReference type="Gene3D" id="2.60.120.10">
    <property type="entry name" value="Jelly Rolls"/>
    <property type="match status" value="1"/>
</dbReference>
<reference evidence="4" key="1">
    <citation type="submission" date="2018-05" db="EMBL/GenBank/DDBJ databases">
        <authorList>
            <person name="Lanie J.A."/>
            <person name="Ng W.-L."/>
            <person name="Kazmierczak K.M."/>
            <person name="Andrzejewski T.M."/>
            <person name="Davidsen T.M."/>
            <person name="Wayne K.J."/>
            <person name="Tettelin H."/>
            <person name="Glass J.I."/>
            <person name="Rusch D."/>
            <person name="Podicherti R."/>
            <person name="Tsui H.-C.T."/>
            <person name="Winkler M.E."/>
        </authorList>
    </citation>
    <scope>NUCLEOTIDE SEQUENCE</scope>
</reference>
<dbReference type="AlphaFoldDB" id="A0A381Z129"/>
<name>A0A381Z129_9ZZZZ</name>
<dbReference type="InterPro" id="IPR013096">
    <property type="entry name" value="Cupin_2"/>
</dbReference>
<protein>
    <recommendedName>
        <fullName evidence="3">Cupin type-2 domain-containing protein</fullName>
    </recommendedName>
</protein>
<dbReference type="InterPro" id="IPR014710">
    <property type="entry name" value="RmlC-like_jellyroll"/>
</dbReference>
<keyword evidence="2" id="KW-0560">Oxidoreductase</keyword>
<dbReference type="Pfam" id="PF07883">
    <property type="entry name" value="Cupin_2"/>
    <property type="match status" value="1"/>
</dbReference>
<keyword evidence="1" id="KW-0223">Dioxygenase</keyword>
<evidence type="ECO:0000256" key="1">
    <source>
        <dbReference type="ARBA" id="ARBA00022964"/>
    </source>
</evidence>
<gene>
    <name evidence="4" type="ORF">METZ01_LOCUS135446</name>
</gene>
<dbReference type="SUPFAM" id="SSF51182">
    <property type="entry name" value="RmlC-like cupins"/>
    <property type="match status" value="1"/>
</dbReference>
<dbReference type="PANTHER" id="PTHR41517:SF1">
    <property type="entry name" value="CUPIN"/>
    <property type="match status" value="1"/>
</dbReference>